<sequence length="93" mass="10649">MNMFRFAGDVTHLMSILILLKICATKPCSGKRLYLIIVSILLSVWIFSRTFSPCLVFISSSLAIVWCMRMHLVRGLYDKELGTFRHYFLVAGS</sequence>
<proteinExistence type="inferred from homology"/>
<accession>A0A1Q3BJ08</accession>
<dbReference type="InterPro" id="IPR000133">
    <property type="entry name" value="ER_ret_rcpt"/>
</dbReference>
<reference evidence="13" key="1">
    <citation type="submission" date="2016-04" db="EMBL/GenBank/DDBJ databases">
        <title>Cephalotus genome sequencing.</title>
        <authorList>
            <person name="Fukushima K."/>
            <person name="Hasebe M."/>
            <person name="Fang X."/>
        </authorList>
    </citation>
    <scope>NUCLEOTIDE SEQUENCE [LARGE SCALE GENOMIC DNA]</scope>
    <source>
        <strain evidence="13">cv. St1</strain>
    </source>
</reference>
<evidence type="ECO:0000256" key="10">
    <source>
        <dbReference type="ARBA" id="ARBA00023170"/>
    </source>
</evidence>
<keyword evidence="10" id="KW-0675">Receptor</keyword>
<dbReference type="GO" id="GO:0006621">
    <property type="term" value="P:protein retention in ER lumen"/>
    <property type="evidence" value="ECO:0007669"/>
    <property type="project" value="InterPro"/>
</dbReference>
<dbReference type="EMBL" id="BDDD01000598">
    <property type="protein sequence ID" value="GAV67997.1"/>
    <property type="molecule type" value="Genomic_DNA"/>
</dbReference>
<gene>
    <name evidence="12" type="ORF">CFOL_v3_11500</name>
</gene>
<name>A0A1Q3BJ08_CEPFO</name>
<comment type="caution">
    <text evidence="12">The sequence shown here is derived from an EMBL/GenBank/DDBJ whole genome shotgun (WGS) entry which is preliminary data.</text>
</comment>
<evidence type="ECO:0000256" key="9">
    <source>
        <dbReference type="ARBA" id="ARBA00023136"/>
    </source>
</evidence>
<comment type="similarity">
    <text evidence="2">Belongs to the ERD2 family.</text>
</comment>
<feature type="non-terminal residue" evidence="12">
    <location>
        <position position="93"/>
    </location>
</feature>
<keyword evidence="8 11" id="KW-1133">Transmembrane helix</keyword>
<evidence type="ECO:0000313" key="13">
    <source>
        <dbReference type="Proteomes" id="UP000187406"/>
    </source>
</evidence>
<evidence type="ECO:0000256" key="2">
    <source>
        <dbReference type="ARBA" id="ARBA00010120"/>
    </source>
</evidence>
<keyword evidence="5" id="KW-0256">Endoplasmic reticulum</keyword>
<dbReference type="InParanoid" id="A0A1Q3BJ08"/>
<evidence type="ECO:0000256" key="6">
    <source>
        <dbReference type="ARBA" id="ARBA00022892"/>
    </source>
</evidence>
<evidence type="ECO:0000256" key="3">
    <source>
        <dbReference type="ARBA" id="ARBA00022448"/>
    </source>
</evidence>
<dbReference type="OrthoDB" id="7694678at2759"/>
<dbReference type="STRING" id="3775.A0A1Q3BJ08"/>
<evidence type="ECO:0000256" key="1">
    <source>
        <dbReference type="ARBA" id="ARBA00004477"/>
    </source>
</evidence>
<evidence type="ECO:0000256" key="8">
    <source>
        <dbReference type="ARBA" id="ARBA00022989"/>
    </source>
</evidence>
<evidence type="ECO:0000256" key="11">
    <source>
        <dbReference type="SAM" id="Phobius"/>
    </source>
</evidence>
<dbReference type="Proteomes" id="UP000187406">
    <property type="component" value="Unassembled WGS sequence"/>
</dbReference>
<keyword evidence="4 11" id="KW-0812">Transmembrane</keyword>
<dbReference type="PANTHER" id="PTHR10585">
    <property type="entry name" value="ER LUMEN PROTEIN RETAINING RECEPTOR"/>
    <property type="match status" value="1"/>
</dbReference>
<keyword evidence="7" id="KW-0653">Protein transport</keyword>
<evidence type="ECO:0000256" key="4">
    <source>
        <dbReference type="ARBA" id="ARBA00022692"/>
    </source>
</evidence>
<dbReference type="GO" id="GO:0016192">
    <property type="term" value="P:vesicle-mediated transport"/>
    <property type="evidence" value="ECO:0007669"/>
    <property type="project" value="UniProtKB-KW"/>
</dbReference>
<dbReference type="GO" id="GO:0046923">
    <property type="term" value="F:ER retention sequence binding"/>
    <property type="evidence" value="ECO:0007669"/>
    <property type="project" value="InterPro"/>
</dbReference>
<feature type="transmembrane region" description="Helical" evidence="11">
    <location>
        <begin position="34"/>
        <end position="67"/>
    </location>
</feature>
<keyword evidence="9 11" id="KW-0472">Membrane</keyword>
<dbReference type="AlphaFoldDB" id="A0A1Q3BJ08"/>
<comment type="subcellular location">
    <subcellularLocation>
        <location evidence="1">Endoplasmic reticulum membrane</location>
        <topology evidence="1">Multi-pass membrane protein</topology>
    </subcellularLocation>
</comment>
<keyword evidence="3" id="KW-0813">Transport</keyword>
<evidence type="ECO:0000256" key="5">
    <source>
        <dbReference type="ARBA" id="ARBA00022824"/>
    </source>
</evidence>
<protein>
    <submittedName>
        <fullName evidence="12">Uncharacterized protein</fullName>
    </submittedName>
</protein>
<keyword evidence="13" id="KW-1185">Reference proteome</keyword>
<organism evidence="12 13">
    <name type="scientific">Cephalotus follicularis</name>
    <name type="common">Albany pitcher plant</name>
    <dbReference type="NCBI Taxonomy" id="3775"/>
    <lineage>
        <taxon>Eukaryota</taxon>
        <taxon>Viridiplantae</taxon>
        <taxon>Streptophyta</taxon>
        <taxon>Embryophyta</taxon>
        <taxon>Tracheophyta</taxon>
        <taxon>Spermatophyta</taxon>
        <taxon>Magnoliopsida</taxon>
        <taxon>eudicotyledons</taxon>
        <taxon>Gunneridae</taxon>
        <taxon>Pentapetalae</taxon>
        <taxon>rosids</taxon>
        <taxon>fabids</taxon>
        <taxon>Oxalidales</taxon>
        <taxon>Cephalotaceae</taxon>
        <taxon>Cephalotus</taxon>
    </lineage>
</organism>
<dbReference type="GO" id="GO:0005789">
    <property type="term" value="C:endoplasmic reticulum membrane"/>
    <property type="evidence" value="ECO:0007669"/>
    <property type="project" value="UniProtKB-SubCell"/>
</dbReference>
<keyword evidence="6" id="KW-0931">ER-Golgi transport</keyword>
<evidence type="ECO:0000256" key="7">
    <source>
        <dbReference type="ARBA" id="ARBA00022927"/>
    </source>
</evidence>
<dbReference type="GO" id="GO:0015031">
    <property type="term" value="P:protein transport"/>
    <property type="evidence" value="ECO:0007669"/>
    <property type="project" value="UniProtKB-KW"/>
</dbReference>
<evidence type="ECO:0000313" key="12">
    <source>
        <dbReference type="EMBL" id="GAV67997.1"/>
    </source>
</evidence>